<dbReference type="InterPro" id="IPR036663">
    <property type="entry name" value="Fumarylacetoacetase_C_sf"/>
</dbReference>
<dbReference type="EMBL" id="SMAJ01000003">
    <property type="protein sequence ID" value="TCT09424.1"/>
    <property type="molecule type" value="Genomic_DNA"/>
</dbReference>
<proteinExistence type="inferred from homology"/>
<evidence type="ECO:0000313" key="6">
    <source>
        <dbReference type="EMBL" id="TCT09424.1"/>
    </source>
</evidence>
<reference evidence="6 7" key="1">
    <citation type="submission" date="2019-03" db="EMBL/GenBank/DDBJ databases">
        <title>Genomic Encyclopedia of Type Strains, Phase IV (KMG-IV): sequencing the most valuable type-strain genomes for metagenomic binning, comparative biology and taxonomic classification.</title>
        <authorList>
            <person name="Goeker M."/>
        </authorList>
    </citation>
    <scope>NUCLEOTIDE SEQUENCE [LARGE SCALE GENOMIC DNA]</scope>
    <source>
        <strain evidence="6 7">DSM 24591</strain>
    </source>
</reference>
<keyword evidence="3" id="KW-0479">Metal-binding</keyword>
<dbReference type="InterPro" id="IPR051121">
    <property type="entry name" value="FAH"/>
</dbReference>
<organism evidence="6 7">
    <name type="scientific">Paralcaligenes ureilyticus</name>
    <dbReference type="NCBI Taxonomy" id="627131"/>
    <lineage>
        <taxon>Bacteria</taxon>
        <taxon>Pseudomonadati</taxon>
        <taxon>Pseudomonadota</taxon>
        <taxon>Betaproteobacteria</taxon>
        <taxon>Burkholderiales</taxon>
        <taxon>Alcaligenaceae</taxon>
        <taxon>Paralcaligenes</taxon>
    </lineage>
</organism>
<keyword evidence="7" id="KW-1185">Reference proteome</keyword>
<name>A0A4R3M7I2_9BURK</name>
<dbReference type="AlphaFoldDB" id="A0A4R3M7I2"/>
<dbReference type="PANTHER" id="PTHR42796:SF4">
    <property type="entry name" value="FUMARYLACETOACETATE HYDROLASE DOMAIN-CONTAINING PROTEIN 2A"/>
    <property type="match status" value="1"/>
</dbReference>
<dbReference type="OrthoDB" id="9805307at2"/>
<dbReference type="GO" id="GO:0019752">
    <property type="term" value="P:carboxylic acid metabolic process"/>
    <property type="evidence" value="ECO:0007669"/>
    <property type="project" value="UniProtKB-ARBA"/>
</dbReference>
<evidence type="ECO:0000259" key="5">
    <source>
        <dbReference type="Pfam" id="PF01557"/>
    </source>
</evidence>
<dbReference type="Pfam" id="PF01557">
    <property type="entry name" value="FAA_hydrolase"/>
    <property type="match status" value="1"/>
</dbReference>
<comment type="caution">
    <text evidence="6">The sequence shown here is derived from an EMBL/GenBank/DDBJ whole genome shotgun (WGS) entry which is preliminary data.</text>
</comment>
<feature type="domain" description="Fumarylacetoacetase-like C-terminal" evidence="5">
    <location>
        <begin position="78"/>
        <end position="282"/>
    </location>
</feature>
<dbReference type="SUPFAM" id="SSF56529">
    <property type="entry name" value="FAH"/>
    <property type="match status" value="1"/>
</dbReference>
<dbReference type="Gene3D" id="3.90.850.10">
    <property type="entry name" value="Fumarylacetoacetase-like, C-terminal domain"/>
    <property type="match status" value="1"/>
</dbReference>
<evidence type="ECO:0000313" key="7">
    <source>
        <dbReference type="Proteomes" id="UP000295525"/>
    </source>
</evidence>
<comment type="cofactor">
    <cofactor evidence="1">
        <name>Mg(2+)</name>
        <dbReference type="ChEBI" id="CHEBI:18420"/>
    </cofactor>
</comment>
<evidence type="ECO:0000256" key="3">
    <source>
        <dbReference type="ARBA" id="ARBA00022723"/>
    </source>
</evidence>
<dbReference type="InterPro" id="IPR011234">
    <property type="entry name" value="Fumarylacetoacetase-like_C"/>
</dbReference>
<accession>A0A4R3M7I2</accession>
<keyword evidence="4" id="KW-0378">Hydrolase</keyword>
<evidence type="ECO:0000256" key="4">
    <source>
        <dbReference type="ARBA" id="ARBA00022801"/>
    </source>
</evidence>
<dbReference type="FunFam" id="3.90.850.10:FF:000002">
    <property type="entry name" value="2-hydroxyhepta-2,4-diene-1,7-dioate isomerase"/>
    <property type="match status" value="1"/>
</dbReference>
<evidence type="ECO:0000256" key="2">
    <source>
        <dbReference type="ARBA" id="ARBA00010211"/>
    </source>
</evidence>
<protein>
    <submittedName>
        <fullName evidence="6">2-keto-4-pentenoate hydratase/2-oxohepta-3-ene-1,7-dioic acid hydratase in catechol pathway</fullName>
    </submittedName>
</protein>
<dbReference type="RefSeq" id="WP_132580152.1">
    <property type="nucleotide sequence ID" value="NZ_SMAJ01000003.1"/>
</dbReference>
<evidence type="ECO:0000256" key="1">
    <source>
        <dbReference type="ARBA" id="ARBA00001946"/>
    </source>
</evidence>
<gene>
    <name evidence="6" type="ORF">EDC26_10342</name>
</gene>
<dbReference type="PANTHER" id="PTHR42796">
    <property type="entry name" value="FUMARYLACETOACETATE HYDROLASE DOMAIN-CONTAINING PROTEIN 2A-RELATED"/>
    <property type="match status" value="1"/>
</dbReference>
<sequence>MRLVSYIDRRRSAARSSFGAVVGTDIVELAWPGVTTLRQGLLAEGMQGLSRRLAAAGQAPSVALADVELLAPVADPGKILCIGLNYHLHAQEVGMAVPSHPSVFARFPSSLVGAGQPVVRPVESEKFDYEAELAVVIGRAGRRIPVAAALDYVAGYSCLAENSVRDWQRHSNQATPGKNFPASGAFGPWLVSPDEAGPLEDMTVIGRLNGAQVQSDTVAHMIFSVPELIAYVSTFTELEPGDVISTGTPAGVGLSRKPPLFLKSGDVFEVEISGVGVLRNSVIDEC</sequence>
<dbReference type="GO" id="GO:0016787">
    <property type="term" value="F:hydrolase activity"/>
    <property type="evidence" value="ECO:0007669"/>
    <property type="project" value="UniProtKB-KW"/>
</dbReference>
<dbReference type="Proteomes" id="UP000295525">
    <property type="component" value="Unassembled WGS sequence"/>
</dbReference>
<dbReference type="GO" id="GO:0016853">
    <property type="term" value="F:isomerase activity"/>
    <property type="evidence" value="ECO:0007669"/>
    <property type="project" value="UniProtKB-ARBA"/>
</dbReference>
<comment type="similarity">
    <text evidence="2">Belongs to the FAH family.</text>
</comment>
<dbReference type="GO" id="GO:0046872">
    <property type="term" value="F:metal ion binding"/>
    <property type="evidence" value="ECO:0007669"/>
    <property type="project" value="UniProtKB-KW"/>
</dbReference>